<comment type="similarity">
    <text evidence="1">Belongs to the N-acetylmuramoyl-L-alanine amidase 2 family.</text>
</comment>
<dbReference type="Pfam" id="PF01471">
    <property type="entry name" value="PG_binding_1"/>
    <property type="match status" value="1"/>
</dbReference>
<dbReference type="InterPro" id="IPR006619">
    <property type="entry name" value="PGRP_domain_met/bac"/>
</dbReference>
<feature type="domain" description="N-acetylmuramoyl-L-alanine amidase" evidence="2">
    <location>
        <begin position="52"/>
        <end position="200"/>
    </location>
</feature>
<dbReference type="InterPro" id="IPR036366">
    <property type="entry name" value="PGBDSf"/>
</dbReference>
<feature type="domain" description="Peptidoglycan recognition protein family" evidence="3">
    <location>
        <begin position="40"/>
        <end position="194"/>
    </location>
</feature>
<comment type="caution">
    <text evidence="4">The sequence shown here is derived from an EMBL/GenBank/DDBJ whole genome shotgun (WGS) entry which is preliminary data.</text>
</comment>
<accession>A0A561SS27</accession>
<dbReference type="InterPro" id="IPR002502">
    <property type="entry name" value="Amidase_domain"/>
</dbReference>
<name>A0A561SS27_9PSEU</name>
<dbReference type="InterPro" id="IPR002477">
    <property type="entry name" value="Peptidoglycan-bd-like"/>
</dbReference>
<dbReference type="GO" id="GO:0008745">
    <property type="term" value="F:N-acetylmuramoyl-L-alanine amidase activity"/>
    <property type="evidence" value="ECO:0007669"/>
    <property type="project" value="InterPro"/>
</dbReference>
<dbReference type="PANTHER" id="PTHR11022:SF41">
    <property type="entry name" value="PEPTIDOGLYCAN-RECOGNITION PROTEIN LC-RELATED"/>
    <property type="match status" value="1"/>
</dbReference>
<dbReference type="Proteomes" id="UP000321261">
    <property type="component" value="Unassembled WGS sequence"/>
</dbReference>
<dbReference type="Gene3D" id="1.10.101.10">
    <property type="entry name" value="PGBD-like superfamily/PGBD"/>
    <property type="match status" value="1"/>
</dbReference>
<proteinExistence type="inferred from homology"/>
<dbReference type="SUPFAM" id="SSF55846">
    <property type="entry name" value="N-acetylmuramoyl-L-alanine amidase-like"/>
    <property type="match status" value="1"/>
</dbReference>
<evidence type="ECO:0000313" key="4">
    <source>
        <dbReference type="EMBL" id="TWF77635.1"/>
    </source>
</evidence>
<evidence type="ECO:0000259" key="3">
    <source>
        <dbReference type="SMART" id="SM00701"/>
    </source>
</evidence>
<dbReference type="SUPFAM" id="SSF47090">
    <property type="entry name" value="PGBD-like"/>
    <property type="match status" value="1"/>
</dbReference>
<dbReference type="PANTHER" id="PTHR11022">
    <property type="entry name" value="PEPTIDOGLYCAN RECOGNITION PROTEIN"/>
    <property type="match status" value="1"/>
</dbReference>
<keyword evidence="5" id="KW-1185">Reference proteome</keyword>
<organism evidence="4 5">
    <name type="scientific">Pseudonocardia hierapolitana</name>
    <dbReference type="NCBI Taxonomy" id="1128676"/>
    <lineage>
        <taxon>Bacteria</taxon>
        <taxon>Bacillati</taxon>
        <taxon>Actinomycetota</taxon>
        <taxon>Actinomycetes</taxon>
        <taxon>Pseudonocardiales</taxon>
        <taxon>Pseudonocardiaceae</taxon>
        <taxon>Pseudonocardia</taxon>
    </lineage>
</organism>
<dbReference type="SMART" id="SM00644">
    <property type="entry name" value="Ami_2"/>
    <property type="match status" value="1"/>
</dbReference>
<dbReference type="Pfam" id="PF01510">
    <property type="entry name" value="Amidase_2"/>
    <property type="match status" value="1"/>
</dbReference>
<dbReference type="RefSeq" id="WP_147256770.1">
    <property type="nucleotide sequence ID" value="NZ_VIWU01000001.1"/>
</dbReference>
<dbReference type="InterPro" id="IPR036365">
    <property type="entry name" value="PGBD-like_sf"/>
</dbReference>
<evidence type="ECO:0000256" key="1">
    <source>
        <dbReference type="ARBA" id="ARBA00007553"/>
    </source>
</evidence>
<gene>
    <name evidence="4" type="ORF">FHX44_113548</name>
</gene>
<sequence length="343" mass="37081">MWGPGASRRNVLLGGLVLTGTIGGLIRPSEAWAGPAATAPPVIGCDAWGARAPSGVIPVWDRRPLRIIVHHTATANVEDYSRGAAEFVARTIQDFHMDRRGWIDTGQNFTISRGGHILEGRHGSLEVLRAGDRHVEGAHCTGQNVEAVGIENEGTYTALTPPDRLWSRLRAMCAYICQQYGIPPTEIGGHRDFKDTLCPGDAFYAMLPRLRSEVADALGQPLSGRTARRASWPLLRPESSGPVVQAAQHLLRAAGLTDVQPNGRFDARTVAAVRQYQQAHRTEEVNGLIGGETWPLLVTAKGADQQEVTLAVRALTPDGAVRASALPGTEEWKRLLSAAERRP</sequence>
<dbReference type="CDD" id="cd06583">
    <property type="entry name" value="PGRP"/>
    <property type="match status" value="1"/>
</dbReference>
<evidence type="ECO:0000313" key="5">
    <source>
        <dbReference type="Proteomes" id="UP000321261"/>
    </source>
</evidence>
<dbReference type="SMART" id="SM00701">
    <property type="entry name" value="PGRP"/>
    <property type="match status" value="1"/>
</dbReference>
<protein>
    <submittedName>
        <fullName evidence="4">Putative peptidoglycan binding protein</fullName>
    </submittedName>
</protein>
<dbReference type="GO" id="GO:0008270">
    <property type="term" value="F:zinc ion binding"/>
    <property type="evidence" value="ECO:0007669"/>
    <property type="project" value="InterPro"/>
</dbReference>
<dbReference type="InterPro" id="IPR015510">
    <property type="entry name" value="PGRP"/>
</dbReference>
<dbReference type="OrthoDB" id="514320at2"/>
<dbReference type="InterPro" id="IPR036505">
    <property type="entry name" value="Amidase/PGRP_sf"/>
</dbReference>
<evidence type="ECO:0000259" key="2">
    <source>
        <dbReference type="SMART" id="SM00644"/>
    </source>
</evidence>
<dbReference type="Gene3D" id="3.40.80.10">
    <property type="entry name" value="Peptidoglycan recognition protein-like"/>
    <property type="match status" value="1"/>
</dbReference>
<reference evidence="4 5" key="1">
    <citation type="submission" date="2019-06" db="EMBL/GenBank/DDBJ databases">
        <title>Sequencing the genomes of 1000 actinobacteria strains.</title>
        <authorList>
            <person name="Klenk H.-P."/>
        </authorList>
    </citation>
    <scope>NUCLEOTIDE SEQUENCE [LARGE SCALE GENOMIC DNA]</scope>
    <source>
        <strain evidence="4 5">DSM 45671</strain>
    </source>
</reference>
<dbReference type="EMBL" id="VIWU01000001">
    <property type="protein sequence ID" value="TWF77635.1"/>
    <property type="molecule type" value="Genomic_DNA"/>
</dbReference>
<dbReference type="AlphaFoldDB" id="A0A561SS27"/>
<dbReference type="GO" id="GO:0009253">
    <property type="term" value="P:peptidoglycan catabolic process"/>
    <property type="evidence" value="ECO:0007669"/>
    <property type="project" value="InterPro"/>
</dbReference>